<proteinExistence type="predicted"/>
<dbReference type="EMBL" id="CCYD01001606">
    <property type="protein sequence ID" value="CEG45598.1"/>
    <property type="molecule type" value="Genomic_DNA"/>
</dbReference>
<protein>
    <submittedName>
        <fullName evidence="1">Uncharacterized protein</fullName>
    </submittedName>
</protein>
<keyword evidence="2" id="KW-1185">Reference proteome</keyword>
<accession>A0A0P1AVX2</accession>
<evidence type="ECO:0000313" key="2">
    <source>
        <dbReference type="Proteomes" id="UP000054928"/>
    </source>
</evidence>
<dbReference type="GeneID" id="36396939"/>
<organism evidence="1 2">
    <name type="scientific">Plasmopara halstedii</name>
    <name type="common">Downy mildew of sunflower</name>
    <dbReference type="NCBI Taxonomy" id="4781"/>
    <lineage>
        <taxon>Eukaryota</taxon>
        <taxon>Sar</taxon>
        <taxon>Stramenopiles</taxon>
        <taxon>Oomycota</taxon>
        <taxon>Peronosporomycetes</taxon>
        <taxon>Peronosporales</taxon>
        <taxon>Peronosporaceae</taxon>
        <taxon>Plasmopara</taxon>
    </lineage>
</organism>
<dbReference type="RefSeq" id="XP_024581967.1">
    <property type="nucleotide sequence ID" value="XM_024716361.1"/>
</dbReference>
<reference evidence="2" key="1">
    <citation type="submission" date="2014-09" db="EMBL/GenBank/DDBJ databases">
        <authorList>
            <person name="Sharma Rahul"/>
            <person name="Thines Marco"/>
        </authorList>
    </citation>
    <scope>NUCLEOTIDE SEQUENCE [LARGE SCALE GENOMIC DNA]</scope>
</reference>
<name>A0A0P1AVX2_PLAHL</name>
<dbReference type="AlphaFoldDB" id="A0A0P1AVX2"/>
<sequence>MPETDGGVSLVNIIIESIAPSTQATLALRYYFWDKFSGHRSVPTAVKKASRLLDIGWSEYGSSRYNWDGMRH</sequence>
<evidence type="ECO:0000313" key="1">
    <source>
        <dbReference type="EMBL" id="CEG45598.1"/>
    </source>
</evidence>
<dbReference type="Proteomes" id="UP000054928">
    <property type="component" value="Unassembled WGS sequence"/>
</dbReference>